<dbReference type="UniPathway" id="UPA00275"/>
<dbReference type="SUPFAM" id="SSF55821">
    <property type="entry name" value="YrdC/RibB"/>
    <property type="match status" value="1"/>
</dbReference>
<dbReference type="Pfam" id="PF00926">
    <property type="entry name" value="DHBP_synthase"/>
    <property type="match status" value="1"/>
</dbReference>
<evidence type="ECO:0000256" key="6">
    <source>
        <dbReference type="ARBA" id="ARBA00023239"/>
    </source>
</evidence>
<evidence type="ECO:0000313" key="7">
    <source>
        <dbReference type="EMBL" id="OIR16686.1"/>
    </source>
</evidence>
<evidence type="ECO:0000313" key="8">
    <source>
        <dbReference type="Proteomes" id="UP000183815"/>
    </source>
</evidence>
<keyword evidence="5" id="KW-0464">Manganese</keyword>
<evidence type="ECO:0008006" key="9">
    <source>
        <dbReference type="Google" id="ProtNLM"/>
    </source>
</evidence>
<organism evidence="7 8">
    <name type="scientific">Marine Group III euryarchaeote CG-Bathy1</name>
    <dbReference type="NCBI Taxonomy" id="1889001"/>
    <lineage>
        <taxon>Archaea</taxon>
        <taxon>Methanobacteriati</taxon>
        <taxon>Thermoplasmatota</taxon>
        <taxon>Thermoplasmata</taxon>
        <taxon>Candidatus Thermoprofundales</taxon>
    </lineage>
</organism>
<evidence type="ECO:0000256" key="2">
    <source>
        <dbReference type="ARBA" id="ARBA00022619"/>
    </source>
</evidence>
<evidence type="ECO:0000256" key="5">
    <source>
        <dbReference type="ARBA" id="ARBA00023211"/>
    </source>
</evidence>
<dbReference type="Gene3D" id="3.90.870.10">
    <property type="entry name" value="DHBP synthase"/>
    <property type="match status" value="1"/>
</dbReference>
<dbReference type="GO" id="GO:0005829">
    <property type="term" value="C:cytosol"/>
    <property type="evidence" value="ECO:0007669"/>
    <property type="project" value="TreeGrafter"/>
</dbReference>
<dbReference type="InterPro" id="IPR000422">
    <property type="entry name" value="DHBP_synthase_RibB"/>
</dbReference>
<name>A0A1J5TXD4_9ARCH</name>
<dbReference type="GO" id="GO:0009231">
    <property type="term" value="P:riboflavin biosynthetic process"/>
    <property type="evidence" value="ECO:0007669"/>
    <property type="project" value="UniProtKB-UniPathway"/>
</dbReference>
<protein>
    <recommendedName>
        <fullName evidence="9">3,4-dihydroxy-2-butanone-4-phosphate synthase</fullName>
    </recommendedName>
</protein>
<dbReference type="EMBL" id="MIYU01000012">
    <property type="protein sequence ID" value="OIR16686.1"/>
    <property type="molecule type" value="Genomic_DNA"/>
</dbReference>
<evidence type="ECO:0000256" key="1">
    <source>
        <dbReference type="ARBA" id="ARBA00005104"/>
    </source>
</evidence>
<dbReference type="PANTHER" id="PTHR21327:SF46">
    <property type="entry name" value="3,4-DIHYDROXY-2-BUTANONE 4-PHOSPHATE SYNTHASE"/>
    <property type="match status" value="1"/>
</dbReference>
<comment type="caution">
    <text evidence="7">The sequence shown here is derived from an EMBL/GenBank/DDBJ whole genome shotgun (WGS) entry which is preliminary data.</text>
</comment>
<dbReference type="GO" id="GO:0046872">
    <property type="term" value="F:metal ion binding"/>
    <property type="evidence" value="ECO:0007669"/>
    <property type="project" value="UniProtKB-KW"/>
</dbReference>
<keyword evidence="2" id="KW-0686">Riboflavin biosynthesis</keyword>
<dbReference type="AlphaFoldDB" id="A0A1J5TXD4"/>
<reference evidence="7 8" key="1">
    <citation type="submission" date="2016-08" db="EMBL/GenBank/DDBJ databases">
        <title>New Insights into Marine Group III Euryarchaeota, from dark to light.</title>
        <authorList>
            <person name="Haro-Moreno J.M."/>
            <person name="Rodriguez-Valera F."/>
            <person name="Lopez-Garcia P."/>
            <person name="Moreira D."/>
            <person name="Martin-Cuadrado A.B."/>
        </authorList>
    </citation>
    <scope>NUCLEOTIDE SEQUENCE [LARGE SCALE GENOMIC DNA]</scope>
    <source>
        <strain evidence="7">CG-Bathy1</strain>
    </source>
</reference>
<dbReference type="InterPro" id="IPR017945">
    <property type="entry name" value="DHBP_synth_RibB-like_a/b_dom"/>
</dbReference>
<dbReference type="Proteomes" id="UP000183815">
    <property type="component" value="Unassembled WGS sequence"/>
</dbReference>
<evidence type="ECO:0000256" key="4">
    <source>
        <dbReference type="ARBA" id="ARBA00022842"/>
    </source>
</evidence>
<keyword evidence="6" id="KW-0456">Lyase</keyword>
<comment type="pathway">
    <text evidence="1">Cofactor biosynthesis; riboflavin biosynthesis.</text>
</comment>
<dbReference type="GO" id="GO:0008686">
    <property type="term" value="F:3,4-dihydroxy-2-butanone-4-phosphate synthase activity"/>
    <property type="evidence" value="ECO:0007669"/>
    <property type="project" value="InterPro"/>
</dbReference>
<gene>
    <name evidence="7" type="ORF">BEU04_01540</name>
</gene>
<proteinExistence type="predicted"/>
<evidence type="ECO:0000256" key="3">
    <source>
        <dbReference type="ARBA" id="ARBA00022723"/>
    </source>
</evidence>
<dbReference type="PANTHER" id="PTHR21327">
    <property type="entry name" value="GTP CYCLOHYDROLASE II-RELATED"/>
    <property type="match status" value="1"/>
</dbReference>
<accession>A0A1J5TXD4</accession>
<sequence>MIFDNANREGETDFFFSGTTVLPENIRFLRKNGGGLIFIAVNFESANAFGLPFLEHSFTVASEKYPILSNLMKHKIPYDTNSSFSISINHNDTYTGITDNDRALTVSQFSNLVSNSSSDKISDSFSSNFRTPGHVPICIANENYLNGREGHTELIVSLMKLGNLAPVAVGCEILSDTGSALGPEEAQKLAKERGYVFLEGEEIKDAWQRSEF</sequence>
<keyword evidence="4" id="KW-0460">Magnesium</keyword>
<keyword evidence="3" id="KW-0479">Metal-binding</keyword>